<dbReference type="SUPFAM" id="SSF100950">
    <property type="entry name" value="NagB/RpiA/CoA transferase-like"/>
    <property type="match status" value="1"/>
</dbReference>
<dbReference type="PIRSF" id="PIRSF006806">
    <property type="entry name" value="FTHF_cligase"/>
    <property type="match status" value="1"/>
</dbReference>
<keyword evidence="7" id="KW-1185">Reference proteome</keyword>
<comment type="cofactor">
    <cofactor evidence="5">
        <name>Mg(2+)</name>
        <dbReference type="ChEBI" id="CHEBI:18420"/>
    </cofactor>
</comment>
<gene>
    <name evidence="6" type="ORF">CK501_00185</name>
</gene>
<feature type="binding site" evidence="4">
    <location>
        <begin position="139"/>
        <end position="147"/>
    </location>
    <ligand>
        <name>ATP</name>
        <dbReference type="ChEBI" id="CHEBI:30616"/>
    </ligand>
</feature>
<keyword evidence="2 4" id="KW-0547">Nucleotide-binding</keyword>
<keyword evidence="6" id="KW-0436">Ligase</keyword>
<name>A0A2A2FCJ9_9GAMM</name>
<proteinExistence type="inferred from homology"/>
<evidence type="ECO:0000256" key="5">
    <source>
        <dbReference type="RuleBase" id="RU361279"/>
    </source>
</evidence>
<dbReference type="Pfam" id="PF01812">
    <property type="entry name" value="5-FTHF_cyc-lig"/>
    <property type="match status" value="1"/>
</dbReference>
<dbReference type="GO" id="GO:0030272">
    <property type="term" value="F:5-formyltetrahydrofolate cyclo-ligase activity"/>
    <property type="evidence" value="ECO:0007669"/>
    <property type="project" value="UniProtKB-EC"/>
</dbReference>
<dbReference type="GO" id="GO:0046872">
    <property type="term" value="F:metal ion binding"/>
    <property type="evidence" value="ECO:0007669"/>
    <property type="project" value="UniProtKB-KW"/>
</dbReference>
<dbReference type="EMBL" id="NSKD01000001">
    <property type="protein sequence ID" value="PAU82464.1"/>
    <property type="molecule type" value="Genomic_DNA"/>
</dbReference>
<dbReference type="Proteomes" id="UP000218896">
    <property type="component" value="Unassembled WGS sequence"/>
</dbReference>
<dbReference type="RefSeq" id="WP_095615716.1">
    <property type="nucleotide sequence ID" value="NZ_NSKD01000001.1"/>
</dbReference>
<dbReference type="GO" id="GO:0009396">
    <property type="term" value="P:folic acid-containing compound biosynthetic process"/>
    <property type="evidence" value="ECO:0007669"/>
    <property type="project" value="TreeGrafter"/>
</dbReference>
<dbReference type="OrthoDB" id="9801938at2"/>
<evidence type="ECO:0000256" key="4">
    <source>
        <dbReference type="PIRSR" id="PIRSR006806-1"/>
    </source>
</evidence>
<organism evidence="6 7">
    <name type="scientific">Halovibrio salipaludis</name>
    <dbReference type="NCBI Taxonomy" id="2032626"/>
    <lineage>
        <taxon>Bacteria</taxon>
        <taxon>Pseudomonadati</taxon>
        <taxon>Pseudomonadota</taxon>
        <taxon>Gammaproteobacteria</taxon>
        <taxon>Oceanospirillales</taxon>
        <taxon>Halomonadaceae</taxon>
        <taxon>Halovibrio</taxon>
    </lineage>
</organism>
<dbReference type="AlphaFoldDB" id="A0A2A2FCJ9"/>
<reference evidence="6 7" key="1">
    <citation type="submission" date="2017-08" db="EMBL/GenBank/DDBJ databases">
        <title>Halovibrio sewagensis sp. nov., isolated from wastewater of high salinity.</title>
        <authorList>
            <person name="Dong X."/>
            <person name="Zhang G."/>
        </authorList>
    </citation>
    <scope>NUCLEOTIDE SEQUENCE [LARGE SCALE GENOMIC DNA]</scope>
    <source>
        <strain evidence="6 7">YL5-2</strain>
    </source>
</reference>
<dbReference type="EC" id="6.3.3.2" evidence="5"/>
<dbReference type="GO" id="GO:0005524">
    <property type="term" value="F:ATP binding"/>
    <property type="evidence" value="ECO:0007669"/>
    <property type="project" value="UniProtKB-KW"/>
</dbReference>
<dbReference type="GO" id="GO:0035999">
    <property type="term" value="P:tetrahydrofolate interconversion"/>
    <property type="evidence" value="ECO:0007669"/>
    <property type="project" value="TreeGrafter"/>
</dbReference>
<comment type="catalytic activity">
    <reaction evidence="5">
        <text>(6S)-5-formyl-5,6,7,8-tetrahydrofolate + ATP = (6R)-5,10-methenyltetrahydrofolate + ADP + phosphate</text>
        <dbReference type="Rhea" id="RHEA:10488"/>
        <dbReference type="ChEBI" id="CHEBI:30616"/>
        <dbReference type="ChEBI" id="CHEBI:43474"/>
        <dbReference type="ChEBI" id="CHEBI:57455"/>
        <dbReference type="ChEBI" id="CHEBI:57457"/>
        <dbReference type="ChEBI" id="CHEBI:456216"/>
        <dbReference type="EC" id="6.3.3.2"/>
    </reaction>
</comment>
<evidence type="ECO:0000256" key="3">
    <source>
        <dbReference type="ARBA" id="ARBA00022840"/>
    </source>
</evidence>
<accession>A0A2A2FCJ9</accession>
<dbReference type="PANTHER" id="PTHR23407">
    <property type="entry name" value="ATPASE INHIBITOR/5-FORMYLTETRAHYDROFOLATE CYCLO-LIGASE"/>
    <property type="match status" value="1"/>
</dbReference>
<dbReference type="InterPro" id="IPR037171">
    <property type="entry name" value="NagB/RpiA_transferase-like"/>
</dbReference>
<evidence type="ECO:0000256" key="2">
    <source>
        <dbReference type="ARBA" id="ARBA00022741"/>
    </source>
</evidence>
<dbReference type="Gene3D" id="3.40.50.10420">
    <property type="entry name" value="NagB/RpiA/CoA transferase-like"/>
    <property type="match status" value="1"/>
</dbReference>
<keyword evidence="5" id="KW-0479">Metal-binding</keyword>
<comment type="caution">
    <text evidence="6">The sequence shown here is derived from an EMBL/GenBank/DDBJ whole genome shotgun (WGS) entry which is preliminary data.</text>
</comment>
<keyword evidence="5" id="KW-0460">Magnesium</keyword>
<sequence>MTRHQATRKQLRRELRARRRALTPQQQKRASRRLCRNLLASRELRDARSIALYWPNDGEIDPRPLQAAVERMNKRCYLPVLHPVLGNRLWFLHLDRNTPMRRNRFGIPEPSLSRTASRPAWALDVVLMPLVGFTAQGDRLGMGGGFYDRTFAFLNQPNRHRPTLIGLAHEGQRVDAMPTASWDIPMDAIVTDQGYYPVGDRRTQLS</sequence>
<protein>
    <recommendedName>
        <fullName evidence="5">5-formyltetrahydrofolate cyclo-ligase</fullName>
        <ecNumber evidence="5">6.3.3.2</ecNumber>
    </recommendedName>
</protein>
<comment type="similarity">
    <text evidence="1 5">Belongs to the 5-formyltetrahydrofolate cyclo-ligase family.</text>
</comment>
<dbReference type="InterPro" id="IPR024185">
    <property type="entry name" value="FTHF_cligase-like_sf"/>
</dbReference>
<dbReference type="InterPro" id="IPR002698">
    <property type="entry name" value="FTHF_cligase"/>
</dbReference>
<feature type="binding site" evidence="4">
    <location>
        <begin position="8"/>
        <end position="12"/>
    </location>
    <ligand>
        <name>ATP</name>
        <dbReference type="ChEBI" id="CHEBI:30616"/>
    </ligand>
</feature>
<evidence type="ECO:0000313" key="6">
    <source>
        <dbReference type="EMBL" id="PAU82464.1"/>
    </source>
</evidence>
<evidence type="ECO:0000256" key="1">
    <source>
        <dbReference type="ARBA" id="ARBA00010638"/>
    </source>
</evidence>
<dbReference type="NCBIfam" id="TIGR02727">
    <property type="entry name" value="MTHFS_bact"/>
    <property type="match status" value="1"/>
</dbReference>
<dbReference type="PANTHER" id="PTHR23407:SF1">
    <property type="entry name" value="5-FORMYLTETRAHYDROFOLATE CYCLO-LIGASE"/>
    <property type="match status" value="1"/>
</dbReference>
<evidence type="ECO:0000313" key="7">
    <source>
        <dbReference type="Proteomes" id="UP000218896"/>
    </source>
</evidence>
<keyword evidence="3 4" id="KW-0067">ATP-binding</keyword>
<feature type="binding site" evidence="4">
    <location>
        <position position="59"/>
    </location>
    <ligand>
        <name>substrate</name>
    </ligand>
</feature>